<accession>A0A2N9J6M4</accession>
<proteinExistence type="predicted"/>
<organism evidence="2">
    <name type="scientific">Fagus sylvatica</name>
    <name type="common">Beechnut</name>
    <dbReference type="NCBI Taxonomy" id="28930"/>
    <lineage>
        <taxon>Eukaryota</taxon>
        <taxon>Viridiplantae</taxon>
        <taxon>Streptophyta</taxon>
        <taxon>Embryophyta</taxon>
        <taxon>Tracheophyta</taxon>
        <taxon>Spermatophyta</taxon>
        <taxon>Magnoliopsida</taxon>
        <taxon>eudicotyledons</taxon>
        <taxon>Gunneridae</taxon>
        <taxon>Pentapetalae</taxon>
        <taxon>rosids</taxon>
        <taxon>fabids</taxon>
        <taxon>Fagales</taxon>
        <taxon>Fagaceae</taxon>
        <taxon>Fagus</taxon>
    </lineage>
</organism>
<feature type="transmembrane region" description="Helical" evidence="1">
    <location>
        <begin position="92"/>
        <end position="111"/>
    </location>
</feature>
<evidence type="ECO:0008006" key="3">
    <source>
        <dbReference type="Google" id="ProtNLM"/>
    </source>
</evidence>
<name>A0A2N9J6M4_FAGSY</name>
<gene>
    <name evidence="2" type="ORF">FSB_LOCUS60948</name>
</gene>
<keyword evidence="1" id="KW-0812">Transmembrane</keyword>
<evidence type="ECO:0000313" key="2">
    <source>
        <dbReference type="EMBL" id="SPD33066.1"/>
    </source>
</evidence>
<keyword evidence="1" id="KW-1133">Transmembrane helix</keyword>
<evidence type="ECO:0000256" key="1">
    <source>
        <dbReference type="SAM" id="Phobius"/>
    </source>
</evidence>
<dbReference type="AlphaFoldDB" id="A0A2N9J6M4"/>
<protein>
    <recommendedName>
        <fullName evidence="3">Transmembrane protein</fullName>
    </recommendedName>
</protein>
<reference evidence="2" key="1">
    <citation type="submission" date="2018-02" db="EMBL/GenBank/DDBJ databases">
        <authorList>
            <person name="Cohen D.B."/>
            <person name="Kent A.D."/>
        </authorList>
    </citation>
    <scope>NUCLEOTIDE SEQUENCE</scope>
</reference>
<keyword evidence="1" id="KW-0472">Membrane</keyword>
<dbReference type="EMBL" id="OIVN01006435">
    <property type="protein sequence ID" value="SPD33066.1"/>
    <property type="molecule type" value="Genomic_DNA"/>
</dbReference>
<sequence>MPSQICGSPTGSATARSQHPLILQSRASICKEEGALTPISPFRCRWSQRDNFCSSGCCGIFGDYLCDFICVEIVELDLCGFDMVAKVGVEVVIVYGVTVWIWICVGLIWLLELWW</sequence>